<dbReference type="EMBL" id="SSSM01000003">
    <property type="protein sequence ID" value="THG32059.1"/>
    <property type="molecule type" value="Genomic_DNA"/>
</dbReference>
<dbReference type="GO" id="GO:0004222">
    <property type="term" value="F:metalloendopeptidase activity"/>
    <property type="evidence" value="ECO:0007669"/>
    <property type="project" value="TreeGrafter"/>
</dbReference>
<evidence type="ECO:0000259" key="2">
    <source>
        <dbReference type="Pfam" id="PF01551"/>
    </source>
</evidence>
<dbReference type="PANTHER" id="PTHR21666">
    <property type="entry name" value="PEPTIDASE-RELATED"/>
    <property type="match status" value="1"/>
</dbReference>
<protein>
    <submittedName>
        <fullName evidence="3">M23 family metallopeptidase</fullName>
    </submittedName>
</protein>
<dbReference type="InterPro" id="IPR016047">
    <property type="entry name" value="M23ase_b-sheet_dom"/>
</dbReference>
<dbReference type="Proteomes" id="UP000309133">
    <property type="component" value="Unassembled WGS sequence"/>
</dbReference>
<comment type="caution">
    <text evidence="3">The sequence shown here is derived from an EMBL/GenBank/DDBJ whole genome shotgun (WGS) entry which is preliminary data.</text>
</comment>
<organism evidence="3 4">
    <name type="scientific">Naasia lichenicola</name>
    <dbReference type="NCBI Taxonomy" id="2565933"/>
    <lineage>
        <taxon>Bacteria</taxon>
        <taxon>Bacillati</taxon>
        <taxon>Actinomycetota</taxon>
        <taxon>Actinomycetes</taxon>
        <taxon>Micrococcales</taxon>
        <taxon>Microbacteriaceae</taxon>
        <taxon>Naasia</taxon>
    </lineage>
</organism>
<dbReference type="Gene3D" id="2.70.70.10">
    <property type="entry name" value="Glucose Permease (Domain IIA)"/>
    <property type="match status" value="1"/>
</dbReference>
<name>A0A4S4FNK4_9MICO</name>
<gene>
    <name evidence="3" type="ORF">E6C64_06585</name>
</gene>
<dbReference type="AlphaFoldDB" id="A0A4S4FNK4"/>
<feature type="domain" description="M23ase beta-sheet core" evidence="2">
    <location>
        <begin position="45"/>
        <end position="138"/>
    </location>
</feature>
<evidence type="ECO:0000313" key="3">
    <source>
        <dbReference type="EMBL" id="THG32059.1"/>
    </source>
</evidence>
<proteinExistence type="predicted"/>
<dbReference type="OrthoDB" id="5245088at2"/>
<keyword evidence="1" id="KW-0732">Signal</keyword>
<dbReference type="CDD" id="cd12797">
    <property type="entry name" value="M23_peptidase"/>
    <property type="match status" value="1"/>
</dbReference>
<dbReference type="InterPro" id="IPR050570">
    <property type="entry name" value="Cell_wall_metabolism_enzyme"/>
</dbReference>
<dbReference type="SUPFAM" id="SSF51261">
    <property type="entry name" value="Duplicated hybrid motif"/>
    <property type="match status" value="1"/>
</dbReference>
<dbReference type="InterPro" id="IPR011055">
    <property type="entry name" value="Dup_hybrid_motif"/>
</dbReference>
<dbReference type="Pfam" id="PF01551">
    <property type="entry name" value="Peptidase_M23"/>
    <property type="match status" value="1"/>
</dbReference>
<evidence type="ECO:0000256" key="1">
    <source>
        <dbReference type="ARBA" id="ARBA00022729"/>
    </source>
</evidence>
<dbReference type="PANTHER" id="PTHR21666:SF289">
    <property type="entry name" value="L-ALA--D-GLU ENDOPEPTIDASE"/>
    <property type="match status" value="1"/>
</dbReference>
<accession>A0A4S4FNK4</accession>
<keyword evidence="4" id="KW-1185">Reference proteome</keyword>
<evidence type="ECO:0000313" key="4">
    <source>
        <dbReference type="Proteomes" id="UP000309133"/>
    </source>
</evidence>
<reference evidence="3 4" key="1">
    <citation type="submission" date="2019-04" db="EMBL/GenBank/DDBJ databases">
        <authorList>
            <person name="Jiang L."/>
        </authorList>
    </citation>
    <scope>NUCLEOTIDE SEQUENCE [LARGE SCALE GENOMIC DNA]</scope>
    <source>
        <strain evidence="3 4">YIM 131853</strain>
    </source>
</reference>
<sequence>MGGLLVVSGASLPADAARPGSWRWPVSAPLIVEPYDPPATRYGAGHRGVDLAAAVGSSVVAPADGVISFAGTVGDRPVLSVAHGSGLVSSYEPVAAVASVGTAVHAGETIGTIAAAPAHCSDGCLHFGVRRDGEYLSPVGFIDGIPRAVLLPIGGGWPRSAAR</sequence>